<sequence>MNDILKIIFSIFDFYSEYSLNKDSHSKLTKKQKKIAYLVATLCIVIPIIIIFIIEIN</sequence>
<keyword evidence="1" id="KW-1133">Transmembrane helix</keyword>
<comment type="caution">
    <text evidence="2">The sequence shown here is derived from an EMBL/GenBank/DDBJ whole genome shotgun (WGS) entry which is preliminary data.</text>
</comment>
<organism evidence="2 3">
    <name type="scientific">Meridianimaribacter flavus</name>
    <dbReference type="NCBI Taxonomy" id="571115"/>
    <lineage>
        <taxon>Bacteria</taxon>
        <taxon>Pseudomonadati</taxon>
        <taxon>Bacteroidota</taxon>
        <taxon>Flavobacteriia</taxon>
        <taxon>Flavobacteriales</taxon>
        <taxon>Flavobacteriaceae</taxon>
        <taxon>Meridianimaribacter</taxon>
    </lineage>
</organism>
<evidence type="ECO:0000313" key="2">
    <source>
        <dbReference type="EMBL" id="TDY12232.1"/>
    </source>
</evidence>
<keyword evidence="1" id="KW-0472">Membrane</keyword>
<gene>
    <name evidence="2" type="ORF">A8975_0995</name>
</gene>
<keyword evidence="1" id="KW-0812">Transmembrane</keyword>
<keyword evidence="3" id="KW-1185">Reference proteome</keyword>
<dbReference type="Proteomes" id="UP000294930">
    <property type="component" value="Unassembled WGS sequence"/>
</dbReference>
<dbReference type="EMBL" id="SOQZ01000002">
    <property type="protein sequence ID" value="TDY12232.1"/>
    <property type="molecule type" value="Genomic_DNA"/>
</dbReference>
<name>A0ABY2G687_9FLAO</name>
<reference evidence="2 3" key="1">
    <citation type="submission" date="2019-03" db="EMBL/GenBank/DDBJ databases">
        <title>Genomic Encyclopedia of Type Strains, Phase III (KMG-III): the genomes of soil and plant-associated and newly described type strains.</title>
        <authorList>
            <person name="Whitman W."/>
        </authorList>
    </citation>
    <scope>NUCLEOTIDE SEQUENCE [LARGE SCALE GENOMIC DNA]</scope>
    <source>
        <strain evidence="2 3">CGMCC 1.10957</strain>
    </source>
</reference>
<evidence type="ECO:0000256" key="1">
    <source>
        <dbReference type="SAM" id="Phobius"/>
    </source>
</evidence>
<evidence type="ECO:0000313" key="3">
    <source>
        <dbReference type="Proteomes" id="UP000294930"/>
    </source>
</evidence>
<feature type="transmembrane region" description="Helical" evidence="1">
    <location>
        <begin position="35"/>
        <end position="54"/>
    </location>
</feature>
<accession>A0ABY2G687</accession>
<protein>
    <submittedName>
        <fullName evidence="2">Uncharacterized protein</fullName>
    </submittedName>
</protein>
<proteinExistence type="predicted"/>